<dbReference type="InterPro" id="IPR022720">
    <property type="entry name" value="Motility-assoc_prot_GldM_N"/>
</dbReference>
<name>A0A916NI44_9FLAO</name>
<evidence type="ECO:0000259" key="2">
    <source>
        <dbReference type="Pfam" id="PF12080"/>
    </source>
</evidence>
<evidence type="ECO:0000259" key="3">
    <source>
        <dbReference type="Pfam" id="PF12081"/>
    </source>
</evidence>
<keyword evidence="1" id="KW-1133">Transmembrane helix</keyword>
<evidence type="ECO:0000259" key="5">
    <source>
        <dbReference type="Pfam" id="PF21602"/>
    </source>
</evidence>
<dbReference type="RefSeq" id="WP_258542681.1">
    <property type="nucleotide sequence ID" value="NZ_OU015584.1"/>
</dbReference>
<feature type="domain" description="Gliding motility-associated protein GldM second immunoglobulin-like" evidence="5">
    <location>
        <begin position="390"/>
        <end position="472"/>
    </location>
</feature>
<dbReference type="InterPro" id="IPR048406">
    <property type="entry name" value="GldM_Ig-like-2"/>
</dbReference>
<protein>
    <recommendedName>
        <fullName evidence="8">Gliding motility protein GldM</fullName>
    </recommendedName>
</protein>
<dbReference type="Pfam" id="PF21601">
    <property type="entry name" value="GldM_2nd"/>
    <property type="match status" value="1"/>
</dbReference>
<keyword evidence="1" id="KW-0472">Membrane</keyword>
<evidence type="ECO:0000256" key="1">
    <source>
        <dbReference type="SAM" id="Phobius"/>
    </source>
</evidence>
<dbReference type="AlphaFoldDB" id="A0A916NI44"/>
<feature type="domain" description="Gliding motility-associated protein GldM first immunoglobulin-like" evidence="4">
    <location>
        <begin position="291"/>
        <end position="386"/>
    </location>
</feature>
<keyword evidence="1" id="KW-0812">Transmembrane</keyword>
<dbReference type="InterPro" id="IPR022719">
    <property type="entry name" value="Motility-assoc_prot_GldM_C"/>
</dbReference>
<dbReference type="KEGG" id="ptan:CRYO30217_02452"/>
<evidence type="ECO:0000313" key="7">
    <source>
        <dbReference type="Proteomes" id="UP000683507"/>
    </source>
</evidence>
<dbReference type="EMBL" id="OU015584">
    <property type="protein sequence ID" value="CAG5084384.1"/>
    <property type="molecule type" value="Genomic_DNA"/>
</dbReference>
<keyword evidence="7" id="KW-1185">Reference proteome</keyword>
<accession>A0A916NI44</accession>
<organism evidence="6 7">
    <name type="scientific">Parvicella tangerina</name>
    <dbReference type="NCBI Taxonomy" id="2829795"/>
    <lineage>
        <taxon>Bacteria</taxon>
        <taxon>Pseudomonadati</taxon>
        <taxon>Bacteroidota</taxon>
        <taxon>Flavobacteriia</taxon>
        <taxon>Flavobacteriales</taxon>
        <taxon>Parvicellaceae</taxon>
        <taxon>Parvicella</taxon>
    </lineage>
</organism>
<evidence type="ECO:0000313" key="6">
    <source>
        <dbReference type="EMBL" id="CAG5084384.1"/>
    </source>
</evidence>
<feature type="domain" description="Gliding motility-associated protein GldM C-terminal" evidence="2">
    <location>
        <begin position="475"/>
        <end position="571"/>
    </location>
</feature>
<dbReference type="Pfam" id="PF21602">
    <property type="entry name" value="GldM_3rd"/>
    <property type="match status" value="1"/>
</dbReference>
<feature type="transmembrane region" description="Helical" evidence="1">
    <location>
        <begin position="12"/>
        <end position="29"/>
    </location>
</feature>
<feature type="domain" description="Gliding motility-associated protein GldM N-terminal" evidence="3">
    <location>
        <begin position="31"/>
        <end position="281"/>
    </location>
</feature>
<evidence type="ECO:0000259" key="4">
    <source>
        <dbReference type="Pfam" id="PF21601"/>
    </source>
</evidence>
<dbReference type="Proteomes" id="UP000683507">
    <property type="component" value="Chromosome"/>
</dbReference>
<gene>
    <name evidence="6" type="ORF">CRYO30217_02452</name>
</gene>
<dbReference type="Pfam" id="PF12080">
    <property type="entry name" value="GldM_4th"/>
    <property type="match status" value="1"/>
</dbReference>
<sequence length="581" mass="64221">MAGGKETPRQKMIGLMYLVLMAMLAMNVSKEVINSFVTLSNNIENQNTDLVNSNRNMIGTLFGKMNSPEIAENEKKELKELYNKALKVHGMARNTANFYMNNAQEMLVEGQEGNWLYDAGDGFLAVKDLVHHEYNKKDDYDIPTRIFVGTDHQNITEKGKSLVTTLENYRDSLCILLAQKEGDKGEQYYFEPIEVVRKTEDDTTFLTQLDAALTTVKESDKLLIKEIYRLLTMPQFVDNHGENYPWQAGQFDHAPMVAASAIFTSLKGRVLQAEKIVLNNFNEQNDAPVFPINKVEPLAFASTSYLNVGDSLDMAVMVAAFDTTATPEIRYWVDDTLRTPENMKTANINSVKLGGGVGEHRVVGEIAVQTKSGVEWRPFTYKYSVGSPNATISAADLNVLYANNWKNRIKVSAGGYDPSTISVKGQNCTISKEGSSYVATVSKVGKKAKISVSAKDKDGNSVSLTTKEFVIRALPKPQLYYAGKSFEDPYIPKTYLGANAVMVDLPDKILDVSYKVTSFDLTTISSKGPADMHSNSNQFTQQMKEAKSKLGSGSKLIFSNVMVSINGSKSVPIAGMTLTVQ</sequence>
<evidence type="ECO:0008006" key="8">
    <source>
        <dbReference type="Google" id="ProtNLM"/>
    </source>
</evidence>
<dbReference type="Pfam" id="PF12081">
    <property type="entry name" value="GldM_1st"/>
    <property type="match status" value="1"/>
</dbReference>
<proteinExistence type="predicted"/>
<reference evidence="6" key="1">
    <citation type="submission" date="2021-04" db="EMBL/GenBank/DDBJ databases">
        <authorList>
            <person name="Rodrigo-Torres L."/>
            <person name="Arahal R. D."/>
            <person name="Lucena T."/>
        </authorList>
    </citation>
    <scope>NUCLEOTIDE SEQUENCE</scope>
    <source>
        <strain evidence="6">AS29M-1</strain>
    </source>
</reference>
<dbReference type="InterPro" id="IPR048405">
    <property type="entry name" value="GldM_Ig-like-1"/>
</dbReference>